<dbReference type="PANTHER" id="PTHR31157:SF1">
    <property type="entry name" value="SCP DOMAIN-CONTAINING PROTEIN"/>
    <property type="match status" value="1"/>
</dbReference>
<dbReference type="InterPro" id="IPR035940">
    <property type="entry name" value="CAP_sf"/>
</dbReference>
<evidence type="ECO:0000256" key="2">
    <source>
        <dbReference type="SAM" id="SignalP"/>
    </source>
</evidence>
<protein>
    <recommendedName>
        <fullName evidence="3">SCP domain-containing protein</fullName>
    </recommendedName>
</protein>
<feature type="region of interest" description="Disordered" evidence="1">
    <location>
        <begin position="20"/>
        <end position="39"/>
    </location>
</feature>
<dbReference type="CDD" id="cd05379">
    <property type="entry name" value="CAP_bacterial"/>
    <property type="match status" value="1"/>
</dbReference>
<evidence type="ECO:0000313" key="4">
    <source>
        <dbReference type="EMBL" id="PZO51130.1"/>
    </source>
</evidence>
<reference evidence="4 5" key="2">
    <citation type="submission" date="2018-06" db="EMBL/GenBank/DDBJ databases">
        <title>Metagenomic assembly of (sub)arctic Cyanobacteria and their associated microbiome from non-axenic cultures.</title>
        <authorList>
            <person name="Baurain D."/>
        </authorList>
    </citation>
    <scope>NUCLEOTIDE SEQUENCE [LARGE SCALE GENOMIC DNA]</scope>
    <source>
        <strain evidence="4">ULC027bin1</strain>
    </source>
</reference>
<dbReference type="Pfam" id="PF00188">
    <property type="entry name" value="CAP"/>
    <property type="match status" value="1"/>
</dbReference>
<dbReference type="PROSITE" id="PS51257">
    <property type="entry name" value="PROKAR_LIPOPROTEIN"/>
    <property type="match status" value="1"/>
</dbReference>
<dbReference type="Proteomes" id="UP000249794">
    <property type="component" value="Unassembled WGS sequence"/>
</dbReference>
<organism evidence="4 5">
    <name type="scientific">Phormidesmis priestleyi</name>
    <dbReference type="NCBI Taxonomy" id="268141"/>
    <lineage>
        <taxon>Bacteria</taxon>
        <taxon>Bacillati</taxon>
        <taxon>Cyanobacteriota</taxon>
        <taxon>Cyanophyceae</taxon>
        <taxon>Leptolyngbyales</taxon>
        <taxon>Leptolyngbyaceae</taxon>
        <taxon>Phormidesmis</taxon>
    </lineage>
</organism>
<keyword evidence="2" id="KW-0732">Signal</keyword>
<feature type="signal peptide" evidence="2">
    <location>
        <begin position="1"/>
        <end position="21"/>
    </location>
</feature>
<reference evidence="5" key="1">
    <citation type="submission" date="2018-04" db="EMBL/GenBank/DDBJ databases">
        <authorList>
            <person name="Cornet L."/>
        </authorList>
    </citation>
    <scope>NUCLEOTIDE SEQUENCE [LARGE SCALE GENOMIC DNA]</scope>
</reference>
<dbReference type="InterPro" id="IPR014044">
    <property type="entry name" value="CAP_dom"/>
</dbReference>
<evidence type="ECO:0000259" key="3">
    <source>
        <dbReference type="Pfam" id="PF00188"/>
    </source>
</evidence>
<dbReference type="SUPFAM" id="SSF55797">
    <property type="entry name" value="PR-1-like"/>
    <property type="match status" value="1"/>
</dbReference>
<evidence type="ECO:0000313" key="5">
    <source>
        <dbReference type="Proteomes" id="UP000249794"/>
    </source>
</evidence>
<gene>
    <name evidence="4" type="ORF">DCF15_15165</name>
</gene>
<accession>A0A2W4X2L6</accession>
<feature type="chain" id="PRO_5015994596" description="SCP domain-containing protein" evidence="2">
    <location>
        <begin position="22"/>
        <end position="270"/>
    </location>
</feature>
<dbReference type="Gene3D" id="3.40.33.10">
    <property type="entry name" value="CAP"/>
    <property type="match status" value="1"/>
</dbReference>
<dbReference type="AlphaFoldDB" id="A0A2W4X2L6"/>
<comment type="caution">
    <text evidence="4">The sequence shown here is derived from an EMBL/GenBank/DDBJ whole genome shotgun (WGS) entry which is preliminary data.</text>
</comment>
<evidence type="ECO:0000256" key="1">
    <source>
        <dbReference type="SAM" id="MobiDB-lite"/>
    </source>
</evidence>
<dbReference type="EMBL" id="QBMP01000175">
    <property type="protein sequence ID" value="PZO51130.1"/>
    <property type="molecule type" value="Genomic_DNA"/>
</dbReference>
<name>A0A2W4X2L6_9CYAN</name>
<sequence length="270" mass="28062">MKCTAWWSIALVGLLATSCTGGESSGKPGVPVSTDVTNSGNKSAVTVSGDCSQLNSFFSELLTLTNQARQDAGVGTLRFSYQLGQAAQNHTQAMGTQNFFSHTGKDNSTFVSRIAATGYQYTAVGENLAAGQPTPQSVVQSWLNSPSHKANLLAADFTEVGFGLYNATGSSDFGFYWAQELGKPSGSPTRSEVYIPTSCGITTASADATVKTLVAGVSARMGDNLEPSMLPSMAALSDAAGADSQSVPEPAMLLGIMTLGLAFWRDLAKS</sequence>
<dbReference type="PANTHER" id="PTHR31157">
    <property type="entry name" value="SCP DOMAIN-CONTAINING PROTEIN"/>
    <property type="match status" value="1"/>
</dbReference>
<feature type="domain" description="SCP" evidence="3">
    <location>
        <begin position="62"/>
        <end position="179"/>
    </location>
</feature>
<proteinExistence type="predicted"/>